<keyword evidence="1" id="KW-0175">Coiled coil</keyword>
<sequence>MTVGTQVKKTAVLLKGIEATIRAYAETTQHPEAKEIWSRQIPRVEEVIDQLEKRVQTLEREEPQYKGY</sequence>
<dbReference type="Proteomes" id="UP000196475">
    <property type="component" value="Unassembled WGS sequence"/>
</dbReference>
<dbReference type="AlphaFoldDB" id="A0A1Y3PU20"/>
<evidence type="ECO:0000256" key="1">
    <source>
        <dbReference type="SAM" id="Coils"/>
    </source>
</evidence>
<accession>A0A1Y3PU20</accession>
<evidence type="ECO:0000313" key="2">
    <source>
        <dbReference type="EMBL" id="OUM90840.1"/>
    </source>
</evidence>
<proteinExistence type="predicted"/>
<feature type="coiled-coil region" evidence="1">
    <location>
        <begin position="34"/>
        <end position="61"/>
    </location>
</feature>
<protein>
    <submittedName>
        <fullName evidence="2">DUF1657 domain-containing protein</fullName>
    </submittedName>
</protein>
<dbReference type="Pfam" id="PF07870">
    <property type="entry name" value="DUF1657"/>
    <property type="match status" value="1"/>
</dbReference>
<name>A0A1Y3PU20_9BACI</name>
<evidence type="ECO:0000313" key="3">
    <source>
        <dbReference type="Proteomes" id="UP000196475"/>
    </source>
</evidence>
<reference evidence="3" key="1">
    <citation type="submission" date="2016-06" db="EMBL/GenBank/DDBJ databases">
        <authorList>
            <person name="Nascimento L."/>
            <person name="Pereira R.V."/>
            <person name="Martins L.F."/>
            <person name="Quaggio R.B."/>
            <person name="Silva A.M."/>
            <person name="Setubal J.C."/>
        </authorList>
    </citation>
    <scope>NUCLEOTIDE SEQUENCE [LARGE SCALE GENOMIC DNA]</scope>
</reference>
<comment type="caution">
    <text evidence="2">The sequence shown here is derived from an EMBL/GenBank/DDBJ whole genome shotgun (WGS) entry which is preliminary data.</text>
</comment>
<dbReference type="InterPro" id="IPR012452">
    <property type="entry name" value="DUF1657"/>
</dbReference>
<dbReference type="EMBL" id="LZRT01000010">
    <property type="protein sequence ID" value="OUM90840.1"/>
    <property type="molecule type" value="Genomic_DNA"/>
</dbReference>
<gene>
    <name evidence="2" type="ORF">BAA01_07140</name>
</gene>
<organism evidence="2 3">
    <name type="scientific">Bacillus thermozeamaize</name>
    <dbReference type="NCBI Taxonomy" id="230954"/>
    <lineage>
        <taxon>Bacteria</taxon>
        <taxon>Bacillati</taxon>
        <taxon>Bacillota</taxon>
        <taxon>Bacilli</taxon>
        <taxon>Bacillales</taxon>
        <taxon>Bacillaceae</taxon>
        <taxon>Bacillus</taxon>
    </lineage>
</organism>